<keyword evidence="7 12" id="KW-0067">ATP-binding</keyword>
<dbReference type="EC" id="6.3.3.1" evidence="3 12"/>
<dbReference type="EMBL" id="CP019384">
    <property type="protein sequence ID" value="QAT17522.1"/>
    <property type="molecule type" value="Genomic_DNA"/>
</dbReference>
<keyword evidence="12" id="KW-0658">Purine biosynthesis</keyword>
<keyword evidence="16" id="KW-1185">Reference proteome</keyword>
<dbReference type="InterPro" id="IPR010918">
    <property type="entry name" value="PurM-like_C_dom"/>
</dbReference>
<dbReference type="OrthoDB" id="9777881at2"/>
<evidence type="ECO:0000256" key="11">
    <source>
        <dbReference type="ARBA" id="ARBA00049057"/>
    </source>
</evidence>
<evidence type="ECO:0000256" key="12">
    <source>
        <dbReference type="HAMAP-Rule" id="MF_00741"/>
    </source>
</evidence>
<dbReference type="GO" id="GO:0004637">
    <property type="term" value="F:phosphoribosylamine-glycine ligase activity"/>
    <property type="evidence" value="ECO:0007669"/>
    <property type="project" value="TreeGrafter"/>
</dbReference>
<dbReference type="Pfam" id="PF00586">
    <property type="entry name" value="AIRS"/>
    <property type="match status" value="1"/>
</dbReference>
<evidence type="ECO:0000256" key="8">
    <source>
        <dbReference type="ARBA" id="ARBA00031908"/>
    </source>
</evidence>
<evidence type="ECO:0000313" key="16">
    <source>
        <dbReference type="Proteomes" id="UP000287243"/>
    </source>
</evidence>
<dbReference type="Gene3D" id="3.30.1330.10">
    <property type="entry name" value="PurM-like, N-terminal domain"/>
    <property type="match status" value="1"/>
</dbReference>
<protein>
    <recommendedName>
        <fullName evidence="4 12">Phosphoribosylformylglycinamidine cyclo-ligase</fullName>
        <ecNumber evidence="3 12">6.3.3.1</ecNumber>
    </recommendedName>
    <alternativeName>
        <fullName evidence="9 12">AIR synthase</fullName>
    </alternativeName>
    <alternativeName>
        <fullName evidence="10 12">AIRS</fullName>
    </alternativeName>
    <alternativeName>
        <fullName evidence="8 12">Phosphoribosyl-aminoimidazole synthetase</fullName>
    </alternativeName>
</protein>
<evidence type="ECO:0000256" key="7">
    <source>
        <dbReference type="ARBA" id="ARBA00022840"/>
    </source>
</evidence>
<keyword evidence="6 12" id="KW-0547">Nucleotide-binding</keyword>
<evidence type="ECO:0000313" key="15">
    <source>
        <dbReference type="EMBL" id="QAT17522.1"/>
    </source>
</evidence>
<dbReference type="GO" id="GO:0046084">
    <property type="term" value="P:adenine biosynthetic process"/>
    <property type="evidence" value="ECO:0007669"/>
    <property type="project" value="TreeGrafter"/>
</dbReference>
<evidence type="ECO:0000256" key="6">
    <source>
        <dbReference type="ARBA" id="ARBA00022741"/>
    </source>
</evidence>
<comment type="subcellular location">
    <subcellularLocation>
        <location evidence="12">Cytoplasm</location>
    </subcellularLocation>
</comment>
<comment type="similarity">
    <text evidence="2 12">Belongs to the AIR synthase family.</text>
</comment>
<evidence type="ECO:0000256" key="10">
    <source>
        <dbReference type="ARBA" id="ARBA00033093"/>
    </source>
</evidence>
<dbReference type="Gene3D" id="3.90.650.10">
    <property type="entry name" value="PurM-like C-terminal domain"/>
    <property type="match status" value="1"/>
</dbReference>
<dbReference type="SUPFAM" id="SSF55326">
    <property type="entry name" value="PurM N-terminal domain-like"/>
    <property type="match status" value="1"/>
</dbReference>
<evidence type="ECO:0000256" key="1">
    <source>
        <dbReference type="ARBA" id="ARBA00004686"/>
    </source>
</evidence>
<dbReference type="KEGG" id="vai:BU251_07235"/>
<dbReference type="GO" id="GO:0005524">
    <property type="term" value="F:ATP binding"/>
    <property type="evidence" value="ECO:0007669"/>
    <property type="project" value="UniProtKB-KW"/>
</dbReference>
<dbReference type="InterPro" id="IPR016188">
    <property type="entry name" value="PurM-like_N"/>
</dbReference>
<keyword evidence="5 12" id="KW-0436">Ligase</keyword>
<feature type="domain" description="PurM-like C-terminal" evidence="14">
    <location>
        <begin position="175"/>
        <end position="333"/>
    </location>
</feature>
<dbReference type="UniPathway" id="UPA00074">
    <property type="reaction ID" value="UER00129"/>
</dbReference>
<dbReference type="RefSeq" id="WP_128700353.1">
    <property type="nucleotide sequence ID" value="NZ_CP019384.1"/>
</dbReference>
<gene>
    <name evidence="12" type="primary">purM</name>
    <name evidence="15" type="ORF">BU251_07235</name>
</gene>
<dbReference type="CDD" id="cd02196">
    <property type="entry name" value="PurM"/>
    <property type="match status" value="1"/>
</dbReference>
<evidence type="ECO:0000256" key="5">
    <source>
        <dbReference type="ARBA" id="ARBA00022598"/>
    </source>
</evidence>
<proteinExistence type="inferred from homology"/>
<evidence type="ECO:0000259" key="14">
    <source>
        <dbReference type="Pfam" id="PF02769"/>
    </source>
</evidence>
<dbReference type="InterPro" id="IPR004733">
    <property type="entry name" value="PurM_cligase"/>
</dbReference>
<dbReference type="PANTHER" id="PTHR10520">
    <property type="entry name" value="TRIFUNCTIONAL PURINE BIOSYNTHETIC PROTEIN ADENOSINE-3-RELATED"/>
    <property type="match status" value="1"/>
</dbReference>
<organism evidence="15 16">
    <name type="scientific">Velamenicoccus archaeovorus</name>
    <dbReference type="NCBI Taxonomy" id="1930593"/>
    <lineage>
        <taxon>Bacteria</taxon>
        <taxon>Pseudomonadati</taxon>
        <taxon>Candidatus Omnitrophota</taxon>
        <taxon>Candidatus Velamenicoccus</taxon>
    </lineage>
</organism>
<feature type="domain" description="PurM-like N-terminal" evidence="13">
    <location>
        <begin position="56"/>
        <end position="161"/>
    </location>
</feature>
<keyword evidence="12" id="KW-0963">Cytoplasm</keyword>
<reference evidence="15 16" key="1">
    <citation type="submission" date="2017-01" db="EMBL/GenBank/DDBJ databases">
        <title>First insights into the biology of 'candidatus Vampirococcus archaeovorus'.</title>
        <authorList>
            <person name="Kizina J."/>
            <person name="Jordan S."/>
            <person name="Stueber K."/>
            <person name="Reinhardt R."/>
            <person name="Harder J."/>
        </authorList>
    </citation>
    <scope>NUCLEOTIDE SEQUENCE [LARGE SCALE GENOMIC DNA]</scope>
    <source>
        <strain evidence="15 16">LiM</strain>
    </source>
</reference>
<evidence type="ECO:0000256" key="9">
    <source>
        <dbReference type="ARBA" id="ARBA00032931"/>
    </source>
</evidence>
<dbReference type="AlphaFoldDB" id="A0A410P600"/>
<dbReference type="GO" id="GO:0006189">
    <property type="term" value="P:'de novo' IMP biosynthetic process"/>
    <property type="evidence" value="ECO:0007669"/>
    <property type="project" value="UniProtKB-UniRule"/>
</dbReference>
<comment type="catalytic activity">
    <reaction evidence="11 12">
        <text>2-formamido-N(1)-(5-O-phospho-beta-D-ribosyl)acetamidine + ATP = 5-amino-1-(5-phospho-beta-D-ribosyl)imidazole + ADP + phosphate + H(+)</text>
        <dbReference type="Rhea" id="RHEA:23032"/>
        <dbReference type="ChEBI" id="CHEBI:15378"/>
        <dbReference type="ChEBI" id="CHEBI:30616"/>
        <dbReference type="ChEBI" id="CHEBI:43474"/>
        <dbReference type="ChEBI" id="CHEBI:137981"/>
        <dbReference type="ChEBI" id="CHEBI:147287"/>
        <dbReference type="ChEBI" id="CHEBI:456216"/>
        <dbReference type="EC" id="6.3.3.1"/>
    </reaction>
</comment>
<dbReference type="GO" id="GO:0004641">
    <property type="term" value="F:phosphoribosylformylglycinamidine cyclo-ligase activity"/>
    <property type="evidence" value="ECO:0007669"/>
    <property type="project" value="UniProtKB-UniRule"/>
</dbReference>
<dbReference type="SUPFAM" id="SSF56042">
    <property type="entry name" value="PurM C-terminal domain-like"/>
    <property type="match status" value="1"/>
</dbReference>
<dbReference type="HAMAP" id="MF_00741">
    <property type="entry name" value="AIRS"/>
    <property type="match status" value="1"/>
</dbReference>
<sequence>MSLNYKRAGVDIDKANLFVDGIKGLVQKSQRREVMGGIGGFGAFFDLAKTKYKDPVLVSSCDGVGTKLKIAIAARIHHTVGIDLVAMSVNDVLCSGAEPLFFLDYIATGKIEPGVLKDVVRGIAEGCRQAHCALVGGETAEMPGMYKSGDYDLAGFCVGIVERKNILGSPRVVLGDAVIGLESSGLHSNGFSLVRKAFTPLELRARAQEFLKPTRIYVKPVLSVLKAFNSSSCNIKALAHITGGAFYDKAGRAVPSKMTMIIYKNAWVRSPIFEELQHLGKIDEKEMFRTFNMGIGMIAVVRDAVKMDIVRAFSRHGVKAAIIGEIVSGVGGVAVV</sequence>
<accession>A0A410P600</accession>
<evidence type="ECO:0000256" key="3">
    <source>
        <dbReference type="ARBA" id="ARBA00013047"/>
    </source>
</evidence>
<dbReference type="InterPro" id="IPR036676">
    <property type="entry name" value="PurM-like_C_sf"/>
</dbReference>
<dbReference type="Proteomes" id="UP000287243">
    <property type="component" value="Chromosome"/>
</dbReference>
<evidence type="ECO:0000256" key="2">
    <source>
        <dbReference type="ARBA" id="ARBA00010280"/>
    </source>
</evidence>
<dbReference type="NCBIfam" id="TIGR00878">
    <property type="entry name" value="purM"/>
    <property type="match status" value="1"/>
</dbReference>
<dbReference type="GO" id="GO:0005829">
    <property type="term" value="C:cytosol"/>
    <property type="evidence" value="ECO:0007669"/>
    <property type="project" value="TreeGrafter"/>
</dbReference>
<name>A0A410P600_VELA1</name>
<dbReference type="PANTHER" id="PTHR10520:SF12">
    <property type="entry name" value="TRIFUNCTIONAL PURINE BIOSYNTHETIC PROTEIN ADENOSINE-3"/>
    <property type="match status" value="1"/>
</dbReference>
<dbReference type="FunFam" id="3.30.1330.10:FF:000001">
    <property type="entry name" value="Phosphoribosylformylglycinamidine cyclo-ligase"/>
    <property type="match status" value="1"/>
</dbReference>
<evidence type="ECO:0000259" key="13">
    <source>
        <dbReference type="Pfam" id="PF00586"/>
    </source>
</evidence>
<dbReference type="InterPro" id="IPR036921">
    <property type="entry name" value="PurM-like_N_sf"/>
</dbReference>
<dbReference type="Pfam" id="PF02769">
    <property type="entry name" value="AIRS_C"/>
    <property type="match status" value="1"/>
</dbReference>
<comment type="pathway">
    <text evidence="1 12">Purine metabolism; IMP biosynthesis via de novo pathway; 5-amino-1-(5-phospho-D-ribosyl)imidazole from N(2)-formyl-N(1)-(5-phospho-D-ribosyl)glycinamide: step 2/2.</text>
</comment>
<evidence type="ECO:0000256" key="4">
    <source>
        <dbReference type="ARBA" id="ARBA00020367"/>
    </source>
</evidence>